<dbReference type="EMBL" id="JAUSUG010000006">
    <property type="protein sequence ID" value="MDQ0254600.1"/>
    <property type="molecule type" value="Genomic_DNA"/>
</dbReference>
<proteinExistence type="predicted"/>
<evidence type="ECO:0000313" key="2">
    <source>
        <dbReference type="Proteomes" id="UP001230005"/>
    </source>
</evidence>
<keyword evidence="2" id="KW-1185">Reference proteome</keyword>
<gene>
    <name evidence="1" type="ORF">J2S74_001979</name>
</gene>
<protein>
    <submittedName>
        <fullName evidence="1">Uncharacterized protein</fullName>
    </submittedName>
</protein>
<reference evidence="1 2" key="1">
    <citation type="submission" date="2023-07" db="EMBL/GenBank/DDBJ databases">
        <title>Genomic Encyclopedia of Type Strains, Phase IV (KMG-IV): sequencing the most valuable type-strain genomes for metagenomic binning, comparative biology and taxonomic classification.</title>
        <authorList>
            <person name="Goeker M."/>
        </authorList>
    </citation>
    <scope>NUCLEOTIDE SEQUENCE [LARGE SCALE GENOMIC DNA]</scope>
    <source>
        <strain evidence="1 2">DSM 9768</strain>
    </source>
</reference>
<dbReference type="Proteomes" id="UP001230005">
    <property type="component" value="Unassembled WGS sequence"/>
</dbReference>
<accession>A0ABT9ZUI3</accession>
<name>A0ABT9ZUI3_9BACI</name>
<comment type="caution">
    <text evidence="1">The sequence shown here is derived from an EMBL/GenBank/DDBJ whole genome shotgun (WGS) entry which is preliminary data.</text>
</comment>
<evidence type="ECO:0000313" key="1">
    <source>
        <dbReference type="EMBL" id="MDQ0254600.1"/>
    </source>
</evidence>
<sequence>MNGIIKRRKTTDYAQIHNGALQKLEDIRTIGLISHLISLPDTWVIRKMNLYDKFGRGPVTAAIAELEAKKY</sequence>
<dbReference type="RefSeq" id="WP_307324741.1">
    <property type="nucleotide sequence ID" value="NZ_JAUSUG010000006.1"/>
</dbReference>
<organism evidence="1 2">
    <name type="scientific">Evansella vedderi</name>
    <dbReference type="NCBI Taxonomy" id="38282"/>
    <lineage>
        <taxon>Bacteria</taxon>
        <taxon>Bacillati</taxon>
        <taxon>Bacillota</taxon>
        <taxon>Bacilli</taxon>
        <taxon>Bacillales</taxon>
        <taxon>Bacillaceae</taxon>
        <taxon>Evansella</taxon>
    </lineage>
</organism>